<dbReference type="GO" id="GO:0009086">
    <property type="term" value="P:methionine biosynthetic process"/>
    <property type="evidence" value="ECO:0007669"/>
    <property type="project" value="UniProtKB-KW"/>
</dbReference>
<evidence type="ECO:0000256" key="9">
    <source>
        <dbReference type="ARBA" id="ARBA00023167"/>
    </source>
</evidence>
<dbReference type="InterPro" id="IPR022697">
    <property type="entry name" value="HDH_short"/>
</dbReference>
<evidence type="ECO:0000256" key="4">
    <source>
        <dbReference type="ARBA" id="ARBA00013213"/>
    </source>
</evidence>
<feature type="active site" description="Proton donor" evidence="10">
    <location>
        <position position="224"/>
    </location>
</feature>
<dbReference type="EMBL" id="QUAH01000005">
    <property type="protein sequence ID" value="RFT16035.1"/>
    <property type="molecule type" value="Genomic_DNA"/>
</dbReference>
<dbReference type="GO" id="GO:0004412">
    <property type="term" value="F:homoserine dehydrogenase activity"/>
    <property type="evidence" value="ECO:0007669"/>
    <property type="project" value="UniProtKB-EC"/>
</dbReference>
<evidence type="ECO:0000256" key="10">
    <source>
        <dbReference type="PIRSR" id="PIRSR036497-1"/>
    </source>
</evidence>
<evidence type="ECO:0000256" key="1">
    <source>
        <dbReference type="ARBA" id="ARBA00005056"/>
    </source>
</evidence>
<proteinExistence type="inferred from homology"/>
<dbReference type="Pfam" id="PF00742">
    <property type="entry name" value="Homoserine_dh"/>
    <property type="match status" value="1"/>
</dbReference>
<feature type="binding site" evidence="11">
    <location>
        <position position="209"/>
    </location>
    <ligand>
        <name>L-homoserine</name>
        <dbReference type="ChEBI" id="CHEBI:57476"/>
    </ligand>
</feature>
<comment type="pathway">
    <text evidence="2 12">Amino-acid biosynthesis; L-methionine biosynthesis via de novo pathway; L-homoserine from L-aspartate: step 3/3.</text>
</comment>
<comment type="similarity">
    <text evidence="3 13">Belongs to the homoserine dehydrogenase family.</text>
</comment>
<dbReference type="PANTHER" id="PTHR43331">
    <property type="entry name" value="HOMOSERINE DEHYDROGENASE"/>
    <property type="match status" value="1"/>
</dbReference>
<evidence type="ECO:0000256" key="13">
    <source>
        <dbReference type="RuleBase" id="RU004171"/>
    </source>
</evidence>
<feature type="domain" description="Homoserine dehydrogenase catalytic" evidence="14">
    <location>
        <begin position="157"/>
        <end position="336"/>
    </location>
</feature>
<keyword evidence="8 12" id="KW-0560">Oxidoreductase</keyword>
<sequence length="343" mass="36912">MQKVNIILVGFGRVGRAFYELLKEKYDHYRERYGLFLELRAIVRKSGTVLLSGTRKMVSEAESGSGEKSELSGWIQTFSLADLLEEFKSGVLVDCTPSDLKTGEPGYSLTKMALSQGWHVVTASKGALVVHPSELAAEARKNQLALKASGATAAALPTLDVGLHSLAGAEILAIEGILNGTTNYILTRMADGLSFSRALMEASEKGIAEPNPVQDIEGWDTAAKMIIIANKVLGTEIKMSETRVHGINGLTEEIMARAAQIGKTIKLIGRCSRESPGAPWKVEVGLALLNPDHPLAMVDGSNKGIIFYTDCMGYVVVTGGKSDPRGAAAALIKDIISIYWRDF</sequence>
<dbReference type="InterPro" id="IPR005106">
    <property type="entry name" value="Asp/hSer_DH_NAD-bd"/>
</dbReference>
<dbReference type="GO" id="GO:0009088">
    <property type="term" value="P:threonine biosynthetic process"/>
    <property type="evidence" value="ECO:0007669"/>
    <property type="project" value="UniProtKB-UniPathway"/>
</dbReference>
<dbReference type="Gene3D" id="3.40.50.720">
    <property type="entry name" value="NAD(P)-binding Rossmann-like Domain"/>
    <property type="match status" value="1"/>
</dbReference>
<evidence type="ECO:0000256" key="5">
    <source>
        <dbReference type="ARBA" id="ARBA00013376"/>
    </source>
</evidence>
<dbReference type="Gene3D" id="3.30.360.10">
    <property type="entry name" value="Dihydrodipicolinate Reductase, domain 2"/>
    <property type="match status" value="1"/>
</dbReference>
<evidence type="ECO:0000256" key="12">
    <source>
        <dbReference type="RuleBase" id="RU000579"/>
    </source>
</evidence>
<dbReference type="Pfam" id="PF03447">
    <property type="entry name" value="NAD_binding_3"/>
    <property type="match status" value="1"/>
</dbReference>
<comment type="caution">
    <text evidence="16">The sequence shown here is derived from an EMBL/GenBank/DDBJ whole genome shotgun (WGS) entry which is preliminary data.</text>
</comment>
<feature type="domain" description="Aspartate/homoserine dehydrogenase NAD-binding" evidence="15">
    <location>
        <begin position="10"/>
        <end position="143"/>
    </location>
</feature>
<comment type="pathway">
    <text evidence="1 12">Amino-acid biosynthesis; L-threonine biosynthesis; L-threonine from L-aspartate: step 3/5.</text>
</comment>
<evidence type="ECO:0000256" key="6">
    <source>
        <dbReference type="ARBA" id="ARBA00022605"/>
    </source>
</evidence>
<name>A0A3E2BMP7_9BACT</name>
<dbReference type="InterPro" id="IPR019811">
    <property type="entry name" value="HDH_CS"/>
</dbReference>
<dbReference type="SUPFAM" id="SSF51735">
    <property type="entry name" value="NAD(P)-binding Rossmann-fold domains"/>
    <property type="match status" value="1"/>
</dbReference>
<dbReference type="UniPathway" id="UPA00050">
    <property type="reaction ID" value="UER00063"/>
</dbReference>
<keyword evidence="11 12" id="KW-0521">NADP</keyword>
<dbReference type="EC" id="1.1.1.3" evidence="4 12"/>
<organism evidence="16 17">
    <name type="scientific">Candidatus Saccharicenans subterraneus</name>
    <dbReference type="NCBI Taxonomy" id="2508984"/>
    <lineage>
        <taxon>Bacteria</taxon>
        <taxon>Candidatus Aminicenantota</taxon>
        <taxon>Candidatus Aminicenantia</taxon>
        <taxon>Candidatus Aminicenantales</taxon>
        <taxon>Candidatus Saccharicenantaceae</taxon>
        <taxon>Candidatus Saccharicenans</taxon>
    </lineage>
</organism>
<dbReference type="GO" id="GO:0050661">
    <property type="term" value="F:NADP binding"/>
    <property type="evidence" value="ECO:0007669"/>
    <property type="project" value="InterPro"/>
</dbReference>
<evidence type="ECO:0000313" key="17">
    <source>
        <dbReference type="Proteomes" id="UP000257323"/>
    </source>
</evidence>
<feature type="binding site" evidence="11">
    <location>
        <position position="125"/>
    </location>
    <ligand>
        <name>NADPH</name>
        <dbReference type="ChEBI" id="CHEBI:57783"/>
    </ligand>
</feature>
<dbReference type="NCBIfam" id="NF005290">
    <property type="entry name" value="PRK06813.1"/>
    <property type="match status" value="1"/>
</dbReference>
<reference evidence="16 17" key="1">
    <citation type="submission" date="2018-08" db="EMBL/GenBank/DDBJ databases">
        <title>Genome analysis of the thermophilic bacterium of the candidate phylum Aminicenantes from deep subsurface aquifer revealed its physiology and ecological role.</title>
        <authorList>
            <person name="Kadnikov V.V."/>
            <person name="Mardanov A.V."/>
            <person name="Beletsky A.V."/>
            <person name="Karnachuk O.V."/>
            <person name="Ravin N.V."/>
        </authorList>
    </citation>
    <scope>NUCLEOTIDE SEQUENCE [LARGE SCALE GENOMIC DNA]</scope>
    <source>
        <strain evidence="16">BY38</strain>
    </source>
</reference>
<dbReference type="PANTHER" id="PTHR43331:SF1">
    <property type="entry name" value="HOMOSERINE DEHYDROGENASE"/>
    <property type="match status" value="1"/>
</dbReference>
<keyword evidence="7 12" id="KW-0791">Threonine biosynthesis</keyword>
<dbReference type="PIRSF" id="PIRSF036497">
    <property type="entry name" value="HDH_short"/>
    <property type="match status" value="1"/>
</dbReference>
<dbReference type="AlphaFoldDB" id="A0A3E2BMP7"/>
<evidence type="ECO:0000256" key="7">
    <source>
        <dbReference type="ARBA" id="ARBA00022697"/>
    </source>
</evidence>
<evidence type="ECO:0000256" key="2">
    <source>
        <dbReference type="ARBA" id="ARBA00005062"/>
    </source>
</evidence>
<gene>
    <name evidence="16" type="ORF">OP8BY_2041</name>
</gene>
<accession>A0A3E2BMP7</accession>
<evidence type="ECO:0000259" key="15">
    <source>
        <dbReference type="Pfam" id="PF03447"/>
    </source>
</evidence>
<keyword evidence="9 12" id="KW-0486">Methionine biosynthesis</keyword>
<evidence type="ECO:0000313" key="16">
    <source>
        <dbReference type="EMBL" id="RFT16035.1"/>
    </source>
</evidence>
<comment type="catalytic activity">
    <reaction evidence="12">
        <text>L-homoserine + NADP(+) = L-aspartate 4-semialdehyde + NADPH + H(+)</text>
        <dbReference type="Rhea" id="RHEA:15761"/>
        <dbReference type="ChEBI" id="CHEBI:15378"/>
        <dbReference type="ChEBI" id="CHEBI:57476"/>
        <dbReference type="ChEBI" id="CHEBI:57783"/>
        <dbReference type="ChEBI" id="CHEBI:58349"/>
        <dbReference type="ChEBI" id="CHEBI:537519"/>
        <dbReference type="EC" id="1.1.1.3"/>
    </reaction>
</comment>
<evidence type="ECO:0000259" key="14">
    <source>
        <dbReference type="Pfam" id="PF00742"/>
    </source>
</evidence>
<dbReference type="PROSITE" id="PS01042">
    <property type="entry name" value="HOMOSER_DHGENASE"/>
    <property type="match status" value="1"/>
</dbReference>
<dbReference type="InterPro" id="IPR001342">
    <property type="entry name" value="HDH_cat"/>
</dbReference>
<feature type="binding site" evidence="11">
    <location>
        <begin position="10"/>
        <end position="15"/>
    </location>
    <ligand>
        <name>NADP(+)</name>
        <dbReference type="ChEBI" id="CHEBI:58349"/>
    </ligand>
</feature>
<dbReference type="SUPFAM" id="SSF55347">
    <property type="entry name" value="Glyceraldehyde-3-phosphate dehydrogenase-like, C-terminal domain"/>
    <property type="match status" value="1"/>
</dbReference>
<dbReference type="UniPathway" id="UPA00051">
    <property type="reaction ID" value="UER00465"/>
</dbReference>
<protein>
    <recommendedName>
        <fullName evidence="5 12">Homoserine dehydrogenase</fullName>
        <ecNumber evidence="4 12">1.1.1.3</ecNumber>
    </recommendedName>
</protein>
<evidence type="ECO:0000256" key="8">
    <source>
        <dbReference type="ARBA" id="ARBA00023002"/>
    </source>
</evidence>
<keyword evidence="6 12" id="KW-0028">Amino-acid biosynthesis</keyword>
<dbReference type="Proteomes" id="UP000257323">
    <property type="component" value="Unassembled WGS sequence"/>
</dbReference>
<dbReference type="FunFam" id="3.30.360.10:FF:000005">
    <property type="entry name" value="Homoserine dehydrogenase"/>
    <property type="match status" value="1"/>
</dbReference>
<evidence type="ECO:0000256" key="3">
    <source>
        <dbReference type="ARBA" id="ARBA00006753"/>
    </source>
</evidence>
<evidence type="ECO:0000256" key="11">
    <source>
        <dbReference type="PIRSR" id="PIRSR036497-2"/>
    </source>
</evidence>
<dbReference type="InterPro" id="IPR036291">
    <property type="entry name" value="NAD(P)-bd_dom_sf"/>
</dbReference>